<protein>
    <submittedName>
        <fullName evidence="1">Uncharacterized protein</fullName>
    </submittedName>
</protein>
<sequence>MSAEIQMFSKGDDAAYEEWVRRNIGYVLVERSGSFMLHQSRCGHLDLTPGQFTLTTNPRRCARKRKALTDFAEQATGESAALCQSCM</sequence>
<gene>
    <name evidence="1" type="ORF">OJ997_22940</name>
</gene>
<evidence type="ECO:0000313" key="2">
    <source>
        <dbReference type="Proteomes" id="UP001147653"/>
    </source>
</evidence>
<keyword evidence="2" id="KW-1185">Reference proteome</keyword>
<dbReference type="Proteomes" id="UP001147653">
    <property type="component" value="Unassembled WGS sequence"/>
</dbReference>
<organism evidence="1 2">
    <name type="scientific">Solirubrobacter phytolaccae</name>
    <dbReference type="NCBI Taxonomy" id="1404360"/>
    <lineage>
        <taxon>Bacteria</taxon>
        <taxon>Bacillati</taxon>
        <taxon>Actinomycetota</taxon>
        <taxon>Thermoleophilia</taxon>
        <taxon>Solirubrobacterales</taxon>
        <taxon>Solirubrobacteraceae</taxon>
        <taxon>Solirubrobacter</taxon>
    </lineage>
</organism>
<dbReference type="EMBL" id="JAPDDP010000048">
    <property type="protein sequence ID" value="MDA0183185.1"/>
    <property type="molecule type" value="Genomic_DNA"/>
</dbReference>
<accession>A0A9X3SD24</accession>
<dbReference type="AlphaFoldDB" id="A0A9X3SD24"/>
<reference evidence="1" key="1">
    <citation type="submission" date="2022-10" db="EMBL/GenBank/DDBJ databases">
        <title>The WGS of Solirubrobacter phytolaccae KCTC 29190.</title>
        <authorList>
            <person name="Jiang Z."/>
        </authorList>
    </citation>
    <scope>NUCLEOTIDE SEQUENCE</scope>
    <source>
        <strain evidence="1">KCTC 29190</strain>
    </source>
</reference>
<evidence type="ECO:0000313" key="1">
    <source>
        <dbReference type="EMBL" id="MDA0183185.1"/>
    </source>
</evidence>
<dbReference type="RefSeq" id="WP_270027581.1">
    <property type="nucleotide sequence ID" value="NZ_JAPDDP010000048.1"/>
</dbReference>
<name>A0A9X3SD24_9ACTN</name>
<comment type="caution">
    <text evidence="1">The sequence shown here is derived from an EMBL/GenBank/DDBJ whole genome shotgun (WGS) entry which is preliminary data.</text>
</comment>
<proteinExistence type="predicted"/>